<dbReference type="OrthoDB" id="7762859at2759"/>
<sequence>MDLYHPNMENSLQTPTGEAENYSDKCSSAMPADPSEEVAPQVPKTELEELQISAQGVADEPTQLLLRLFLHVIVAISSVHFVIGHLPCLLFTFRNSLEAMPTGGYANWLDFYSMFTTIIYIHPDLISNKKRQHLSAASCLMDTALVTIRRSLNISDGNYAIFQAHVTEILGLRAMQIGSVSMLRELSDKFNAHIGALNGMGSTEQIAGCIIAQVLVQKLDPARQAKWEEHWEDPVFKNANPTWEFMASFLKQRCRSLENMEFAMASFATGSQPLSNEEDFDMVVVSSSDDNEPCSSKKALIRASRKTTRNNQRALNSGTCAVQCNSSDTYR</sequence>
<protein>
    <submittedName>
        <fullName evidence="3">GD11935</fullName>
    </submittedName>
</protein>
<proteinExistence type="predicted"/>
<gene>
    <name evidence="3" type="primary">Dsim\GD11935</name>
    <name evidence="3" type="ORF">Dsim_GD11935</name>
</gene>
<feature type="region of interest" description="Disordered" evidence="1">
    <location>
        <begin position="1"/>
        <end position="36"/>
    </location>
</feature>
<dbReference type="PhylomeDB" id="B4NTJ5"/>
<keyword evidence="2" id="KW-0812">Transmembrane</keyword>
<dbReference type="InterPro" id="IPR005312">
    <property type="entry name" value="DUF1759"/>
</dbReference>
<dbReference type="AlphaFoldDB" id="B4NTJ5"/>
<dbReference type="HOGENOM" id="CLU_840124_0_0_1"/>
<dbReference type="Pfam" id="PF03564">
    <property type="entry name" value="DUF1759"/>
    <property type="match status" value="1"/>
</dbReference>
<evidence type="ECO:0000313" key="3">
    <source>
        <dbReference type="EMBL" id="EDX15653.1"/>
    </source>
</evidence>
<keyword evidence="4" id="KW-1185">Reference proteome</keyword>
<organism evidence="3 4">
    <name type="scientific">Drosophila simulans</name>
    <name type="common">Fruit fly</name>
    <dbReference type="NCBI Taxonomy" id="7240"/>
    <lineage>
        <taxon>Eukaryota</taxon>
        <taxon>Metazoa</taxon>
        <taxon>Ecdysozoa</taxon>
        <taxon>Arthropoda</taxon>
        <taxon>Hexapoda</taxon>
        <taxon>Insecta</taxon>
        <taxon>Pterygota</taxon>
        <taxon>Neoptera</taxon>
        <taxon>Endopterygota</taxon>
        <taxon>Diptera</taxon>
        <taxon>Brachycera</taxon>
        <taxon>Muscomorpha</taxon>
        <taxon>Ephydroidea</taxon>
        <taxon>Drosophilidae</taxon>
        <taxon>Drosophila</taxon>
        <taxon>Sophophora</taxon>
    </lineage>
</organism>
<evidence type="ECO:0000256" key="1">
    <source>
        <dbReference type="SAM" id="MobiDB-lite"/>
    </source>
</evidence>
<evidence type="ECO:0000313" key="4">
    <source>
        <dbReference type="Proteomes" id="UP000000304"/>
    </source>
</evidence>
<feature type="transmembrane region" description="Helical" evidence="2">
    <location>
        <begin position="68"/>
        <end position="93"/>
    </location>
</feature>
<keyword evidence="2" id="KW-1133">Transmembrane helix</keyword>
<name>B4NTJ5_DROSI</name>
<evidence type="ECO:0000256" key="2">
    <source>
        <dbReference type="SAM" id="Phobius"/>
    </source>
</evidence>
<keyword evidence="2" id="KW-0472">Membrane</keyword>
<dbReference type="EMBL" id="CH983176">
    <property type="protein sequence ID" value="EDX15653.1"/>
    <property type="molecule type" value="Genomic_DNA"/>
</dbReference>
<reference evidence="3 4" key="1">
    <citation type="journal article" date="2007" name="Nature">
        <title>Evolution of genes and genomes on the Drosophila phylogeny.</title>
        <authorList>
            <consortium name="Drosophila 12 Genomes Consortium"/>
            <person name="Clark A.G."/>
            <person name="Eisen M.B."/>
            <person name="Smith D.R."/>
            <person name="Bergman C.M."/>
            <person name="Oliver B."/>
            <person name="Markow T.A."/>
            <person name="Kaufman T.C."/>
            <person name="Kellis M."/>
            <person name="Gelbart W."/>
            <person name="Iyer V.N."/>
            <person name="Pollard D.A."/>
            <person name="Sackton T.B."/>
            <person name="Larracuente A.M."/>
            <person name="Singh N.D."/>
            <person name="Abad J.P."/>
            <person name="Abt D.N."/>
            <person name="Adryan B."/>
            <person name="Aguade M."/>
            <person name="Akashi H."/>
            <person name="Anderson W.W."/>
            <person name="Aquadro C.F."/>
            <person name="Ardell D.H."/>
            <person name="Arguello R."/>
            <person name="Artieri C.G."/>
            <person name="Barbash D.A."/>
            <person name="Barker D."/>
            <person name="Barsanti P."/>
            <person name="Batterham P."/>
            <person name="Batzoglou S."/>
            <person name="Begun D."/>
            <person name="Bhutkar A."/>
            <person name="Blanco E."/>
            <person name="Bosak S.A."/>
            <person name="Bradley R.K."/>
            <person name="Brand A.D."/>
            <person name="Brent M.R."/>
            <person name="Brooks A.N."/>
            <person name="Brown R.H."/>
            <person name="Butlin R.K."/>
            <person name="Caggese C."/>
            <person name="Calvi B.R."/>
            <person name="Bernardo de Carvalho A."/>
            <person name="Caspi A."/>
            <person name="Castrezana S."/>
            <person name="Celniker S.E."/>
            <person name="Chang J.L."/>
            <person name="Chapple C."/>
            <person name="Chatterji S."/>
            <person name="Chinwalla A."/>
            <person name="Civetta A."/>
            <person name="Clifton S.W."/>
            <person name="Comeron J.M."/>
            <person name="Costello J.C."/>
            <person name="Coyne J.A."/>
            <person name="Daub J."/>
            <person name="David R.G."/>
            <person name="Delcher A.L."/>
            <person name="Delehaunty K."/>
            <person name="Do C.B."/>
            <person name="Ebling H."/>
            <person name="Edwards K."/>
            <person name="Eickbush T."/>
            <person name="Evans J.D."/>
            <person name="Filipski A."/>
            <person name="Findeiss S."/>
            <person name="Freyhult E."/>
            <person name="Fulton L."/>
            <person name="Fulton R."/>
            <person name="Garcia A.C."/>
            <person name="Gardiner A."/>
            <person name="Garfield D.A."/>
            <person name="Garvin B.E."/>
            <person name="Gibson G."/>
            <person name="Gilbert D."/>
            <person name="Gnerre S."/>
            <person name="Godfrey J."/>
            <person name="Good R."/>
            <person name="Gotea V."/>
            <person name="Gravely B."/>
            <person name="Greenberg A.J."/>
            <person name="Griffiths-Jones S."/>
            <person name="Gross S."/>
            <person name="Guigo R."/>
            <person name="Gustafson E.A."/>
            <person name="Haerty W."/>
            <person name="Hahn M.W."/>
            <person name="Halligan D.L."/>
            <person name="Halpern A.L."/>
            <person name="Halter G.M."/>
            <person name="Han M.V."/>
            <person name="Heger A."/>
            <person name="Hillier L."/>
            <person name="Hinrichs A.S."/>
            <person name="Holmes I."/>
            <person name="Hoskins R.A."/>
            <person name="Hubisz M.J."/>
            <person name="Hultmark D."/>
            <person name="Huntley M.A."/>
            <person name="Jaffe D.B."/>
            <person name="Jagadeeshan S."/>
            <person name="Jeck W.R."/>
            <person name="Johnson J."/>
            <person name="Jones C.D."/>
            <person name="Jordan W.C."/>
            <person name="Karpen G.H."/>
            <person name="Kataoka E."/>
            <person name="Keightley P.D."/>
            <person name="Kheradpour P."/>
            <person name="Kirkness E.F."/>
            <person name="Koerich L.B."/>
            <person name="Kristiansen K."/>
            <person name="Kudrna D."/>
            <person name="Kulathinal R.J."/>
            <person name="Kumar S."/>
            <person name="Kwok R."/>
            <person name="Lander E."/>
            <person name="Langley C.H."/>
            <person name="Lapoint R."/>
            <person name="Lazzaro B.P."/>
            <person name="Lee S.J."/>
            <person name="Levesque L."/>
            <person name="Li R."/>
            <person name="Lin C.F."/>
            <person name="Lin M.F."/>
            <person name="Lindblad-Toh K."/>
            <person name="Llopart A."/>
            <person name="Long M."/>
            <person name="Low L."/>
            <person name="Lozovsky E."/>
            <person name="Lu J."/>
            <person name="Luo M."/>
            <person name="Machado C.A."/>
            <person name="Makalowski W."/>
            <person name="Marzo M."/>
            <person name="Matsuda M."/>
            <person name="Matzkin L."/>
            <person name="McAllister B."/>
            <person name="McBride C.S."/>
            <person name="McKernan B."/>
            <person name="McKernan K."/>
            <person name="Mendez-Lago M."/>
            <person name="Minx P."/>
            <person name="Mollenhauer M.U."/>
            <person name="Montooth K."/>
            <person name="Mount S.M."/>
            <person name="Mu X."/>
            <person name="Myers E."/>
            <person name="Negre B."/>
            <person name="Newfeld S."/>
            <person name="Nielsen R."/>
            <person name="Noor M.A."/>
            <person name="O'Grady P."/>
            <person name="Pachter L."/>
            <person name="Papaceit M."/>
            <person name="Parisi M.J."/>
            <person name="Parisi M."/>
            <person name="Parts L."/>
            <person name="Pedersen J.S."/>
            <person name="Pesole G."/>
            <person name="Phillippy A.M."/>
            <person name="Ponting C.P."/>
            <person name="Pop M."/>
            <person name="Porcelli D."/>
            <person name="Powell J.R."/>
            <person name="Prohaska S."/>
            <person name="Pruitt K."/>
            <person name="Puig M."/>
            <person name="Quesneville H."/>
            <person name="Ram K.R."/>
            <person name="Rand D."/>
            <person name="Rasmussen M.D."/>
            <person name="Reed L.K."/>
            <person name="Reenan R."/>
            <person name="Reily A."/>
            <person name="Remington K.A."/>
            <person name="Rieger T.T."/>
            <person name="Ritchie M.G."/>
            <person name="Robin C."/>
            <person name="Rogers Y.H."/>
            <person name="Rohde C."/>
            <person name="Rozas J."/>
            <person name="Rubenfield M.J."/>
            <person name="Ruiz A."/>
            <person name="Russo S."/>
            <person name="Salzberg S.L."/>
            <person name="Sanchez-Gracia A."/>
            <person name="Saranga D.J."/>
            <person name="Sato H."/>
            <person name="Schaeffer S.W."/>
            <person name="Schatz M.C."/>
            <person name="Schlenke T."/>
            <person name="Schwartz R."/>
            <person name="Segarra C."/>
            <person name="Singh R.S."/>
            <person name="Sirot L."/>
            <person name="Sirota M."/>
            <person name="Sisneros N.B."/>
            <person name="Smith C.D."/>
            <person name="Smith T.F."/>
            <person name="Spieth J."/>
            <person name="Stage D.E."/>
            <person name="Stark A."/>
            <person name="Stephan W."/>
            <person name="Strausberg R.L."/>
            <person name="Strempel S."/>
            <person name="Sturgill D."/>
            <person name="Sutton G."/>
            <person name="Sutton G.G."/>
            <person name="Tao W."/>
            <person name="Teichmann S."/>
            <person name="Tobari Y.N."/>
            <person name="Tomimura Y."/>
            <person name="Tsolas J.M."/>
            <person name="Valente V.L."/>
            <person name="Venter E."/>
            <person name="Venter J.C."/>
            <person name="Vicario S."/>
            <person name="Vieira F.G."/>
            <person name="Vilella A.J."/>
            <person name="Villasante A."/>
            <person name="Walenz B."/>
            <person name="Wang J."/>
            <person name="Wasserman M."/>
            <person name="Watts T."/>
            <person name="Wilson D."/>
            <person name="Wilson R.K."/>
            <person name="Wing R.A."/>
            <person name="Wolfner M.F."/>
            <person name="Wong A."/>
            <person name="Wong G.K."/>
            <person name="Wu C.I."/>
            <person name="Wu G."/>
            <person name="Yamamoto D."/>
            <person name="Yang H.P."/>
            <person name="Yang S.P."/>
            <person name="Yorke J.A."/>
            <person name="Yoshida K."/>
            <person name="Zdobnov E."/>
            <person name="Zhang P."/>
            <person name="Zhang Y."/>
            <person name="Zimin A.V."/>
            <person name="Baldwin J."/>
            <person name="Abdouelleil A."/>
            <person name="Abdulkadir J."/>
            <person name="Abebe A."/>
            <person name="Abera B."/>
            <person name="Abreu J."/>
            <person name="Acer S.C."/>
            <person name="Aftuck L."/>
            <person name="Alexander A."/>
            <person name="An P."/>
            <person name="Anderson E."/>
            <person name="Anderson S."/>
            <person name="Arachi H."/>
            <person name="Azer M."/>
            <person name="Bachantsang P."/>
            <person name="Barry A."/>
            <person name="Bayul T."/>
            <person name="Berlin A."/>
            <person name="Bessette D."/>
            <person name="Bloom T."/>
            <person name="Blye J."/>
            <person name="Boguslavskiy L."/>
            <person name="Bonnet C."/>
            <person name="Boukhgalter B."/>
            <person name="Bourzgui I."/>
            <person name="Brown A."/>
            <person name="Cahill P."/>
            <person name="Channer S."/>
            <person name="Cheshatsang Y."/>
            <person name="Chuda L."/>
            <person name="Citroen M."/>
            <person name="Collymore A."/>
            <person name="Cooke P."/>
            <person name="Costello M."/>
            <person name="D'Aco K."/>
            <person name="Daza R."/>
            <person name="De Haan G."/>
            <person name="DeGray S."/>
            <person name="DeMaso C."/>
            <person name="Dhargay N."/>
            <person name="Dooley K."/>
            <person name="Dooley E."/>
            <person name="Doricent M."/>
            <person name="Dorje P."/>
            <person name="Dorjee K."/>
            <person name="Dupes A."/>
            <person name="Elong R."/>
            <person name="Falk J."/>
            <person name="Farina A."/>
            <person name="Faro S."/>
            <person name="Ferguson D."/>
            <person name="Fisher S."/>
            <person name="Foley C.D."/>
            <person name="Franke A."/>
            <person name="Friedrich D."/>
            <person name="Gadbois L."/>
            <person name="Gearin G."/>
            <person name="Gearin C.R."/>
            <person name="Giannoukos G."/>
            <person name="Goode T."/>
            <person name="Graham J."/>
            <person name="Grandbois E."/>
            <person name="Grewal S."/>
            <person name="Gyaltsen K."/>
            <person name="Hafez N."/>
            <person name="Hagos B."/>
            <person name="Hall J."/>
            <person name="Henson C."/>
            <person name="Hollinger A."/>
            <person name="Honan T."/>
            <person name="Huard M.D."/>
            <person name="Hughes L."/>
            <person name="Hurhula B."/>
            <person name="Husby M.E."/>
            <person name="Kamat A."/>
            <person name="Kanga B."/>
            <person name="Kashin S."/>
            <person name="Khazanovich D."/>
            <person name="Kisner P."/>
            <person name="Lance K."/>
            <person name="Lara M."/>
            <person name="Lee W."/>
            <person name="Lennon N."/>
            <person name="Letendre F."/>
            <person name="LeVine R."/>
            <person name="Lipovsky A."/>
            <person name="Liu X."/>
            <person name="Liu J."/>
            <person name="Liu S."/>
            <person name="Lokyitsang T."/>
            <person name="Lokyitsang Y."/>
            <person name="Lubonja R."/>
            <person name="Lui A."/>
            <person name="MacDonald P."/>
            <person name="Magnisalis V."/>
            <person name="Maru K."/>
            <person name="Matthews C."/>
            <person name="McCusker W."/>
            <person name="McDonough S."/>
            <person name="Mehta T."/>
            <person name="Meldrim J."/>
            <person name="Meneus L."/>
            <person name="Mihai O."/>
            <person name="Mihalev A."/>
            <person name="Mihova T."/>
            <person name="Mittelman R."/>
            <person name="Mlenga V."/>
            <person name="Montmayeur A."/>
            <person name="Mulrain L."/>
            <person name="Navidi A."/>
            <person name="Naylor J."/>
            <person name="Negash T."/>
            <person name="Nguyen T."/>
            <person name="Nguyen N."/>
            <person name="Nicol R."/>
            <person name="Norbu C."/>
            <person name="Norbu N."/>
            <person name="Novod N."/>
            <person name="O'Neill B."/>
            <person name="Osman S."/>
            <person name="Markiewicz E."/>
            <person name="Oyono O.L."/>
            <person name="Patti C."/>
            <person name="Phunkhang P."/>
            <person name="Pierre F."/>
            <person name="Priest M."/>
            <person name="Raghuraman S."/>
            <person name="Rege F."/>
            <person name="Reyes R."/>
            <person name="Rise C."/>
            <person name="Rogov P."/>
            <person name="Ross K."/>
            <person name="Ryan E."/>
            <person name="Settipalli S."/>
            <person name="Shea T."/>
            <person name="Sherpa N."/>
            <person name="Shi L."/>
            <person name="Shih D."/>
            <person name="Sparrow T."/>
            <person name="Spaulding J."/>
            <person name="Stalker J."/>
            <person name="Stange-Thomann N."/>
            <person name="Stavropoulos S."/>
            <person name="Stone C."/>
            <person name="Strader C."/>
            <person name="Tesfaye S."/>
            <person name="Thomson T."/>
            <person name="Thoulutsang Y."/>
            <person name="Thoulutsang D."/>
            <person name="Topham K."/>
            <person name="Topping I."/>
            <person name="Tsamla T."/>
            <person name="Vassiliev H."/>
            <person name="Vo A."/>
            <person name="Wangchuk T."/>
            <person name="Wangdi T."/>
            <person name="Weiand M."/>
            <person name="Wilkinson J."/>
            <person name="Wilson A."/>
            <person name="Yadav S."/>
            <person name="Young G."/>
            <person name="Yu Q."/>
            <person name="Zembek L."/>
            <person name="Zhong D."/>
            <person name="Zimmer A."/>
            <person name="Zwirko Z."/>
            <person name="Jaffe D.B."/>
            <person name="Alvarez P."/>
            <person name="Brockman W."/>
            <person name="Butler J."/>
            <person name="Chin C."/>
            <person name="Gnerre S."/>
            <person name="Grabherr M."/>
            <person name="Kleber M."/>
            <person name="Mauceli E."/>
            <person name="MacCallum I."/>
        </authorList>
    </citation>
    <scope>NUCLEOTIDE SEQUENCE [LARGE SCALE GENOMIC DNA]</scope>
    <source>
        <strain evidence="4">white501</strain>
    </source>
</reference>
<accession>B4NTJ5</accession>
<dbReference type="Proteomes" id="UP000000304">
    <property type="component" value="Unassembled WGS sequence"/>
</dbReference>
<dbReference type="STRING" id="7240.B4NTJ5"/>
<feature type="transmembrane region" description="Helical" evidence="2">
    <location>
        <begin position="105"/>
        <end position="122"/>
    </location>
</feature>